<proteinExistence type="predicted"/>
<organism evidence="1">
    <name type="scientific">Noctiluca scintillans</name>
    <name type="common">Sea sparkle</name>
    <name type="synonym">Red tide dinoflagellate</name>
    <dbReference type="NCBI Taxonomy" id="2966"/>
    <lineage>
        <taxon>Eukaryota</taxon>
        <taxon>Sar</taxon>
        <taxon>Alveolata</taxon>
        <taxon>Dinophyceae</taxon>
        <taxon>Noctilucales</taxon>
        <taxon>Noctilucaceae</taxon>
        <taxon>Noctiluca</taxon>
    </lineage>
</organism>
<reference evidence="1" key="1">
    <citation type="submission" date="2021-01" db="EMBL/GenBank/DDBJ databases">
        <authorList>
            <person name="Corre E."/>
            <person name="Pelletier E."/>
            <person name="Niang G."/>
            <person name="Scheremetjew M."/>
            <person name="Finn R."/>
            <person name="Kale V."/>
            <person name="Holt S."/>
            <person name="Cochrane G."/>
            <person name="Meng A."/>
            <person name="Brown T."/>
            <person name="Cohen L."/>
        </authorList>
    </citation>
    <scope>NUCLEOTIDE SEQUENCE</scope>
</reference>
<name>A0A7S1FBX6_NOCSC</name>
<dbReference type="EMBL" id="HBFQ01043004">
    <property type="protein sequence ID" value="CAD8856114.1"/>
    <property type="molecule type" value="Transcribed_RNA"/>
</dbReference>
<dbReference type="AlphaFoldDB" id="A0A7S1FBX6"/>
<accession>A0A7S1FBX6</accession>
<sequence>MGISSAYERYHFSLSALPFAQSALSFFFWRVHRGAPCIPIEVHRIAHFESLNVPASCLHTSRCSHPSPPTCHGFKMQSEVWESCPAVNAVDCRTLAPQNSSSWWLLGSNRSNNLVIITCARPLGVRVVCMRIRLTVACW</sequence>
<protein>
    <submittedName>
        <fullName evidence="1">Uncharacterized protein</fullName>
    </submittedName>
</protein>
<evidence type="ECO:0000313" key="1">
    <source>
        <dbReference type="EMBL" id="CAD8856114.1"/>
    </source>
</evidence>
<gene>
    <name evidence="1" type="ORF">NSCI0253_LOCUS30466</name>
</gene>